<evidence type="ECO:0000256" key="4">
    <source>
        <dbReference type="ARBA" id="ARBA00022989"/>
    </source>
</evidence>
<dbReference type="Gene3D" id="3.30.700.10">
    <property type="entry name" value="Glycoprotein, Type 4 Pilin"/>
    <property type="match status" value="1"/>
</dbReference>
<keyword evidence="2" id="KW-0488">Methylation</keyword>
<comment type="subcellular location">
    <subcellularLocation>
        <location evidence="1">Membrane</location>
        <topology evidence="1">Single-pass membrane protein</topology>
    </subcellularLocation>
</comment>
<evidence type="ECO:0000313" key="6">
    <source>
        <dbReference type="EMBL" id="OGD86792.1"/>
    </source>
</evidence>
<name>A0A1F5G4J8_9BACT</name>
<reference evidence="6 7" key="1">
    <citation type="journal article" date="2016" name="Nat. Commun.">
        <title>Thousands of microbial genomes shed light on interconnected biogeochemical processes in an aquifer system.</title>
        <authorList>
            <person name="Anantharaman K."/>
            <person name="Brown C.T."/>
            <person name="Hug L.A."/>
            <person name="Sharon I."/>
            <person name="Castelle C.J."/>
            <person name="Probst A.J."/>
            <person name="Thomas B.C."/>
            <person name="Singh A."/>
            <person name="Wilkins M.J."/>
            <person name="Karaoz U."/>
            <person name="Brodie E.L."/>
            <person name="Williams K.H."/>
            <person name="Hubbard S.S."/>
            <person name="Banfield J.F."/>
        </authorList>
    </citation>
    <scope>NUCLEOTIDE SEQUENCE [LARGE SCALE GENOMIC DNA]</scope>
</reference>
<evidence type="ECO:0008006" key="8">
    <source>
        <dbReference type="Google" id="ProtNLM"/>
    </source>
</evidence>
<evidence type="ECO:0000256" key="1">
    <source>
        <dbReference type="ARBA" id="ARBA00004167"/>
    </source>
</evidence>
<dbReference type="SUPFAM" id="SSF54523">
    <property type="entry name" value="Pili subunits"/>
    <property type="match status" value="1"/>
</dbReference>
<dbReference type="PANTHER" id="PTHR30093">
    <property type="entry name" value="GENERAL SECRETION PATHWAY PROTEIN G"/>
    <property type="match status" value="1"/>
</dbReference>
<dbReference type="AlphaFoldDB" id="A0A1F5G4J8"/>
<keyword evidence="5" id="KW-0472">Membrane</keyword>
<sequence>MKRGFTLIELLVVITIIAILVASATTSWRNAQMKGRDGKRKSDLKAVQQALENYYQVNGQYPPSVSGKISCDGVTGFIWNNSPAFTCNSITYMQQLPKDTVNQPSGPGYYYTRSGVNSYVLSAYLENTNDPDLTGLTCTPQASRNWCVTNP</sequence>
<dbReference type="InterPro" id="IPR045584">
    <property type="entry name" value="Pilin-like"/>
</dbReference>
<dbReference type="GO" id="GO:0015627">
    <property type="term" value="C:type II protein secretion system complex"/>
    <property type="evidence" value="ECO:0007669"/>
    <property type="project" value="InterPro"/>
</dbReference>
<dbReference type="STRING" id="1797711.A2870_02330"/>
<gene>
    <name evidence="6" type="ORF">A2870_02330</name>
</gene>
<organism evidence="6 7">
    <name type="scientific">Candidatus Curtissbacteria bacterium RIFCSPHIGHO2_01_FULL_41_11</name>
    <dbReference type="NCBI Taxonomy" id="1797711"/>
    <lineage>
        <taxon>Bacteria</taxon>
        <taxon>Candidatus Curtissiibacteriota</taxon>
    </lineage>
</organism>
<dbReference type="PRINTS" id="PR00813">
    <property type="entry name" value="BCTERIALGSPG"/>
</dbReference>
<comment type="caution">
    <text evidence="6">The sequence shown here is derived from an EMBL/GenBank/DDBJ whole genome shotgun (WGS) entry which is preliminary data.</text>
</comment>
<keyword evidence="3" id="KW-0812">Transmembrane</keyword>
<proteinExistence type="predicted"/>
<dbReference type="Proteomes" id="UP000179102">
    <property type="component" value="Unassembled WGS sequence"/>
</dbReference>
<dbReference type="Pfam" id="PF07963">
    <property type="entry name" value="N_methyl"/>
    <property type="match status" value="1"/>
</dbReference>
<dbReference type="InterPro" id="IPR000983">
    <property type="entry name" value="Bac_GSPG_pilin"/>
</dbReference>
<accession>A0A1F5G4J8</accession>
<keyword evidence="4" id="KW-1133">Transmembrane helix</keyword>
<evidence type="ECO:0000313" key="7">
    <source>
        <dbReference type="Proteomes" id="UP000179102"/>
    </source>
</evidence>
<dbReference type="GO" id="GO:0016020">
    <property type="term" value="C:membrane"/>
    <property type="evidence" value="ECO:0007669"/>
    <property type="project" value="UniProtKB-SubCell"/>
</dbReference>
<protein>
    <recommendedName>
        <fullName evidence="8">Type II secretion system protein GspG C-terminal domain-containing protein</fullName>
    </recommendedName>
</protein>
<evidence type="ECO:0000256" key="5">
    <source>
        <dbReference type="ARBA" id="ARBA00023136"/>
    </source>
</evidence>
<dbReference type="GO" id="GO:0015628">
    <property type="term" value="P:protein secretion by the type II secretion system"/>
    <property type="evidence" value="ECO:0007669"/>
    <property type="project" value="InterPro"/>
</dbReference>
<dbReference type="EMBL" id="MFAZ01000031">
    <property type="protein sequence ID" value="OGD86792.1"/>
    <property type="molecule type" value="Genomic_DNA"/>
</dbReference>
<evidence type="ECO:0000256" key="2">
    <source>
        <dbReference type="ARBA" id="ARBA00022481"/>
    </source>
</evidence>
<dbReference type="NCBIfam" id="TIGR02532">
    <property type="entry name" value="IV_pilin_GFxxxE"/>
    <property type="match status" value="1"/>
</dbReference>
<dbReference type="InterPro" id="IPR012902">
    <property type="entry name" value="N_methyl_site"/>
</dbReference>
<dbReference type="PROSITE" id="PS00409">
    <property type="entry name" value="PROKAR_NTER_METHYL"/>
    <property type="match status" value="1"/>
</dbReference>
<evidence type="ECO:0000256" key="3">
    <source>
        <dbReference type="ARBA" id="ARBA00022692"/>
    </source>
</evidence>
<dbReference type="PANTHER" id="PTHR30093:SF44">
    <property type="entry name" value="TYPE II SECRETION SYSTEM CORE PROTEIN G"/>
    <property type="match status" value="1"/>
</dbReference>